<accession>A0ABV4WI77</accession>
<proteinExistence type="predicted"/>
<dbReference type="EMBL" id="JBHFNT010000073">
    <property type="protein sequence ID" value="MFB2834778.1"/>
    <property type="molecule type" value="Genomic_DNA"/>
</dbReference>
<dbReference type="RefSeq" id="WP_413277209.1">
    <property type="nucleotide sequence ID" value="NZ_JBHFNT010000073.1"/>
</dbReference>
<protein>
    <submittedName>
        <fullName evidence="1">Uncharacterized protein</fullName>
    </submittedName>
</protein>
<evidence type="ECO:0000313" key="2">
    <source>
        <dbReference type="Proteomes" id="UP001576780"/>
    </source>
</evidence>
<evidence type="ECO:0000313" key="1">
    <source>
        <dbReference type="EMBL" id="MFB2834778.1"/>
    </source>
</evidence>
<gene>
    <name evidence="1" type="ORF">ACE1CA_09615</name>
</gene>
<name>A0ABV4WI77_9CYAN</name>
<comment type="caution">
    <text evidence="1">The sequence shown here is derived from an EMBL/GenBank/DDBJ whole genome shotgun (WGS) entry which is preliminary data.</text>
</comment>
<keyword evidence="2" id="KW-1185">Reference proteome</keyword>
<organism evidence="1 2">
    <name type="scientific">Floridaenema evergladense BLCC-F167</name>
    <dbReference type="NCBI Taxonomy" id="3153639"/>
    <lineage>
        <taxon>Bacteria</taxon>
        <taxon>Bacillati</taxon>
        <taxon>Cyanobacteriota</taxon>
        <taxon>Cyanophyceae</taxon>
        <taxon>Oscillatoriophycideae</taxon>
        <taxon>Aerosakkonematales</taxon>
        <taxon>Aerosakkonemataceae</taxon>
        <taxon>Floridanema</taxon>
        <taxon>Floridanema evergladense</taxon>
    </lineage>
</organism>
<reference evidence="1 2" key="1">
    <citation type="submission" date="2024-09" db="EMBL/GenBank/DDBJ databases">
        <title>Floridaenema gen nov. (Aerosakkonemataceae, Aerosakkonematales ord. nov., Cyanobacteria) from benthic tropical and subtropical fresh waters, with the description of four new species.</title>
        <authorList>
            <person name="Moretto J.A."/>
            <person name="Berthold D.E."/>
            <person name="Lefler F.W."/>
            <person name="Huang I.-S."/>
            <person name="Laughinghouse H. IV."/>
        </authorList>
    </citation>
    <scope>NUCLEOTIDE SEQUENCE [LARGE SCALE GENOMIC DNA]</scope>
    <source>
        <strain evidence="1 2">BLCC-F167</strain>
    </source>
</reference>
<dbReference type="Proteomes" id="UP001576780">
    <property type="component" value="Unassembled WGS sequence"/>
</dbReference>
<sequence length="215" mass="24956">MIKILGSTQFDQQVLNISLINICNQESYVGQEMRKHYNAWKDDSDEPSQNPWLDLHQFTIYVPHPDQLYDGMTLADGLTRGYNVEVKPVENRSQLPYKIPPFGHFVVVLKQKEIDADFEIAATGIFVRPLAVLYLDIIVDIDKPEYQPIFVKHPIIREYPTGWEEKLKMFVNGEIRGEELPDLVGYVDRAVNEDYRSPSWDEATQLNNRFAGVRR</sequence>